<feature type="transmembrane region" description="Helical" evidence="5">
    <location>
        <begin position="157"/>
        <end position="176"/>
    </location>
</feature>
<organism evidence="7 8">
    <name type="scientific">Parastrongyloides trichosuri</name>
    <name type="common">Possum-specific nematode worm</name>
    <dbReference type="NCBI Taxonomy" id="131310"/>
    <lineage>
        <taxon>Eukaryota</taxon>
        <taxon>Metazoa</taxon>
        <taxon>Ecdysozoa</taxon>
        <taxon>Nematoda</taxon>
        <taxon>Chromadorea</taxon>
        <taxon>Rhabditida</taxon>
        <taxon>Tylenchina</taxon>
        <taxon>Panagrolaimomorpha</taxon>
        <taxon>Strongyloidoidea</taxon>
        <taxon>Strongyloididae</taxon>
        <taxon>Parastrongyloides</taxon>
    </lineage>
</organism>
<evidence type="ECO:0000313" key="7">
    <source>
        <dbReference type="Proteomes" id="UP000038045"/>
    </source>
</evidence>
<dbReference type="STRING" id="131310.A0A0N4Z7L1"/>
<keyword evidence="2 5" id="KW-0812">Transmembrane</keyword>
<evidence type="ECO:0000256" key="3">
    <source>
        <dbReference type="ARBA" id="ARBA00022989"/>
    </source>
</evidence>
<dbReference type="InterPro" id="IPR017452">
    <property type="entry name" value="GPCR_Rhodpsn_7TM"/>
</dbReference>
<evidence type="ECO:0000256" key="1">
    <source>
        <dbReference type="ARBA" id="ARBA00004370"/>
    </source>
</evidence>
<proteinExistence type="predicted"/>
<dbReference type="SUPFAM" id="SSF81321">
    <property type="entry name" value="Family A G protein-coupled receptor-like"/>
    <property type="match status" value="1"/>
</dbReference>
<keyword evidence="3 5" id="KW-1133">Transmembrane helix</keyword>
<dbReference type="Gene3D" id="1.20.1070.10">
    <property type="entry name" value="Rhodopsin 7-helix transmembrane proteins"/>
    <property type="match status" value="1"/>
</dbReference>
<dbReference type="WBParaSite" id="PTRK_0000316433.1">
    <property type="protein sequence ID" value="PTRK_0000316433.1"/>
    <property type="gene ID" value="PTRK_0000316433"/>
</dbReference>
<keyword evidence="4 5" id="KW-0472">Membrane</keyword>
<dbReference type="Proteomes" id="UP000038045">
    <property type="component" value="Unplaced"/>
</dbReference>
<dbReference type="GO" id="GO:0004930">
    <property type="term" value="F:G protein-coupled receptor activity"/>
    <property type="evidence" value="ECO:0007669"/>
    <property type="project" value="InterPro"/>
</dbReference>
<comment type="subcellular location">
    <subcellularLocation>
        <location evidence="1">Membrane</location>
    </subcellularLocation>
</comment>
<protein>
    <submittedName>
        <fullName evidence="8">G_PROTEIN_RECEP_F1_2 domain-containing protein</fullName>
    </submittedName>
</protein>
<dbReference type="GO" id="GO:0016020">
    <property type="term" value="C:membrane"/>
    <property type="evidence" value="ECO:0007669"/>
    <property type="project" value="UniProtKB-SubCell"/>
</dbReference>
<evidence type="ECO:0000259" key="6">
    <source>
        <dbReference type="PROSITE" id="PS50262"/>
    </source>
</evidence>
<feature type="transmembrane region" description="Helical" evidence="5">
    <location>
        <begin position="32"/>
        <end position="54"/>
    </location>
</feature>
<evidence type="ECO:0000256" key="2">
    <source>
        <dbReference type="ARBA" id="ARBA00022692"/>
    </source>
</evidence>
<dbReference type="SMART" id="SM01381">
    <property type="entry name" value="7TM_GPCR_Srsx"/>
    <property type="match status" value="1"/>
</dbReference>
<reference evidence="8" key="1">
    <citation type="submission" date="2017-02" db="UniProtKB">
        <authorList>
            <consortium name="WormBaseParasite"/>
        </authorList>
    </citation>
    <scope>IDENTIFICATION</scope>
</reference>
<dbReference type="PANTHER" id="PTHR23360">
    <property type="entry name" value="G-PROTEIN COUPLED RECEPTORS FAMILY 1 PROFILE DOMAIN-CONTAINING PROTEIN-RELATED"/>
    <property type="match status" value="1"/>
</dbReference>
<dbReference type="PROSITE" id="PS50262">
    <property type="entry name" value="G_PROTEIN_RECEP_F1_2"/>
    <property type="match status" value="1"/>
</dbReference>
<feature type="transmembrane region" description="Helical" evidence="5">
    <location>
        <begin position="75"/>
        <end position="99"/>
    </location>
</feature>
<name>A0A0N4Z7L1_PARTI</name>
<dbReference type="AlphaFoldDB" id="A0A0N4Z7L1"/>
<dbReference type="Pfam" id="PF10320">
    <property type="entry name" value="7TM_GPCR_Srsx"/>
    <property type="match status" value="1"/>
</dbReference>
<feature type="domain" description="G-protein coupled receptors family 1 profile" evidence="6">
    <location>
        <begin position="1"/>
        <end position="176"/>
    </location>
</feature>
<evidence type="ECO:0000313" key="8">
    <source>
        <dbReference type="WBParaSite" id="PTRK_0000316433.1"/>
    </source>
</evidence>
<dbReference type="CDD" id="cd00637">
    <property type="entry name" value="7tm_classA_rhodopsin-like"/>
    <property type="match status" value="1"/>
</dbReference>
<keyword evidence="7" id="KW-1185">Reference proteome</keyword>
<dbReference type="InterPro" id="IPR019424">
    <property type="entry name" value="7TM_GPCR_Srsx"/>
</dbReference>
<feature type="transmembrane region" description="Helical" evidence="5">
    <location>
        <begin position="119"/>
        <end position="145"/>
    </location>
</feature>
<accession>A0A0N4Z7L1</accession>
<evidence type="ECO:0000256" key="5">
    <source>
        <dbReference type="SAM" id="Phobius"/>
    </source>
</evidence>
<dbReference type="InterPro" id="IPR047130">
    <property type="entry name" value="7TM_GPCR_Srsx_nematod"/>
</dbReference>
<sequence length="211" mass="24446">MSKWLLLAIGIDRFIAIFKPLKHNNWDNYKYVAVFSLPGLIFGLYFVVNGFINNNNDIISVCNPLSSMTRYYKEVFSLIVLILCIGVIFIYILTFIILFKFMPNNSSKSMIKVHRRVLITLSINALFFVISTCFGYFVLVLAFIIEISKTIKDSIDALVAIPVMLTSSSTYYLLLWRSEDYQKVFLRKLTCKKWSEDGKSIFVRTHVKETI</sequence>
<dbReference type="PANTHER" id="PTHR23360:SF37">
    <property type="entry name" value="G-PROTEIN COUPLED RECEPTORS FAMILY 1 PROFILE DOMAIN-CONTAINING PROTEIN"/>
    <property type="match status" value="1"/>
</dbReference>
<evidence type="ECO:0000256" key="4">
    <source>
        <dbReference type="ARBA" id="ARBA00023136"/>
    </source>
</evidence>
<dbReference type="InterPro" id="IPR000276">
    <property type="entry name" value="GPCR_Rhodpsn"/>
</dbReference>